<evidence type="ECO:0000256" key="3">
    <source>
        <dbReference type="ARBA" id="ARBA00022679"/>
    </source>
</evidence>
<evidence type="ECO:0000256" key="6">
    <source>
        <dbReference type="ARBA" id="ARBA00022840"/>
    </source>
</evidence>
<dbReference type="PROSITE" id="PS00107">
    <property type="entry name" value="PROTEIN_KINASE_ATP"/>
    <property type="match status" value="1"/>
</dbReference>
<dbReference type="InterPro" id="IPR050236">
    <property type="entry name" value="Ser_Thr_kinase_AGC"/>
</dbReference>
<dbReference type="InterPro" id="IPR000719">
    <property type="entry name" value="Prot_kinase_dom"/>
</dbReference>
<protein>
    <recommendedName>
        <fullName evidence="1">non-specific serine/threonine protein kinase</fullName>
        <ecNumber evidence="1">2.7.11.1</ecNumber>
    </recommendedName>
</protein>
<dbReference type="PROSITE" id="PS50011">
    <property type="entry name" value="PROTEIN_KINASE_DOM"/>
    <property type="match status" value="1"/>
</dbReference>
<dbReference type="SMART" id="SM00220">
    <property type="entry name" value="S_TKc"/>
    <property type="match status" value="1"/>
</dbReference>
<dbReference type="PANTHER" id="PTHR24356">
    <property type="entry name" value="SERINE/THREONINE-PROTEIN KINASE"/>
    <property type="match status" value="1"/>
</dbReference>
<keyword evidence="11" id="KW-1185">Reference proteome</keyword>
<dbReference type="GO" id="GO:0004674">
    <property type="term" value="F:protein serine/threonine kinase activity"/>
    <property type="evidence" value="ECO:0007669"/>
    <property type="project" value="UniProtKB-KW"/>
</dbReference>
<evidence type="ECO:0000256" key="2">
    <source>
        <dbReference type="ARBA" id="ARBA00022527"/>
    </source>
</evidence>
<organism evidence="10 11">
    <name type="scientific">Paramecium sonneborni</name>
    <dbReference type="NCBI Taxonomy" id="65129"/>
    <lineage>
        <taxon>Eukaryota</taxon>
        <taxon>Sar</taxon>
        <taxon>Alveolata</taxon>
        <taxon>Ciliophora</taxon>
        <taxon>Intramacronucleata</taxon>
        <taxon>Oligohymenophorea</taxon>
        <taxon>Peniculida</taxon>
        <taxon>Parameciidae</taxon>
        <taxon>Paramecium</taxon>
    </lineage>
</organism>
<proteinExistence type="inferred from homology"/>
<dbReference type="PANTHER" id="PTHR24356:SF163">
    <property type="entry name" value="3-PHOSPHOINOSITIDE-DEPENDENT PROTEIN KINASE 1-RELATED"/>
    <property type="match status" value="1"/>
</dbReference>
<dbReference type="EMBL" id="CAJJDN010000086">
    <property type="protein sequence ID" value="CAD8106103.1"/>
    <property type="molecule type" value="Genomic_DNA"/>
</dbReference>
<feature type="binding site" evidence="7">
    <location>
        <position position="47"/>
    </location>
    <ligand>
        <name>ATP</name>
        <dbReference type="ChEBI" id="CHEBI:30616"/>
    </ligand>
</feature>
<comment type="similarity">
    <text evidence="8">Belongs to the protein kinase superfamily.</text>
</comment>
<comment type="caution">
    <text evidence="10">The sequence shown here is derived from an EMBL/GenBank/DDBJ whole genome shotgun (WGS) entry which is preliminary data.</text>
</comment>
<evidence type="ECO:0000256" key="1">
    <source>
        <dbReference type="ARBA" id="ARBA00012513"/>
    </source>
</evidence>
<sequence length="426" mass="49368">MNQNQVLSRLSCKDINDYSFIKMLGTGSYSEVFQGKNKRNGEETAIKVIDKVFLAKQNKSHLIYLESNALMSINHPGVIKCYATYESNTKLYLSLELMNCGTFRDYIKGKQLTMKEIQFYAAQMVVILEQVHKKGIVHRDVKPENLMMTKDKFLKLIDFGAILLFKGKDVTKEESDIKFCRKSSFCGTGEYLSPELLDKNCCGPQSDLWALGVMIYELFTGNTPFQSDIEYIMFQNISDKEPNYDLIKDQNALDFIQMLLTKDAGRRLIEAIENDCNYSILKQHPFLSNVNFDNLWQKQTEINEQPKFERKNHIRAKTTLVNDGISLILSGIVDKHSGVFMFGQYTPRTMQLIQKHFSQELFYYNPYKKKNHQIQLIGAKCKLANDGEFVIISDNKKLFFRQREHPATQWVALINNAISYNKQFQQ</sequence>
<dbReference type="AlphaFoldDB" id="A0A8S1PU19"/>
<dbReference type="OrthoDB" id="432647at2759"/>
<evidence type="ECO:0000256" key="4">
    <source>
        <dbReference type="ARBA" id="ARBA00022741"/>
    </source>
</evidence>
<keyword evidence="4 7" id="KW-0547">Nucleotide-binding</keyword>
<keyword evidence="5" id="KW-0418">Kinase</keyword>
<dbReference type="GO" id="GO:0035556">
    <property type="term" value="P:intracellular signal transduction"/>
    <property type="evidence" value="ECO:0007669"/>
    <property type="project" value="TreeGrafter"/>
</dbReference>
<evidence type="ECO:0000256" key="7">
    <source>
        <dbReference type="PROSITE-ProRule" id="PRU10141"/>
    </source>
</evidence>
<dbReference type="EC" id="2.7.11.1" evidence="1"/>
<reference evidence="10" key="1">
    <citation type="submission" date="2021-01" db="EMBL/GenBank/DDBJ databases">
        <authorList>
            <consortium name="Genoscope - CEA"/>
            <person name="William W."/>
        </authorList>
    </citation>
    <scope>NUCLEOTIDE SEQUENCE</scope>
</reference>
<evidence type="ECO:0000259" key="9">
    <source>
        <dbReference type="PROSITE" id="PS50011"/>
    </source>
</evidence>
<dbReference type="PROSITE" id="PS00108">
    <property type="entry name" value="PROTEIN_KINASE_ST"/>
    <property type="match status" value="1"/>
</dbReference>
<keyword evidence="6 7" id="KW-0067">ATP-binding</keyword>
<dbReference type="GO" id="GO:0005524">
    <property type="term" value="F:ATP binding"/>
    <property type="evidence" value="ECO:0007669"/>
    <property type="project" value="UniProtKB-UniRule"/>
</dbReference>
<keyword evidence="3" id="KW-0808">Transferase</keyword>
<evidence type="ECO:0000313" key="11">
    <source>
        <dbReference type="Proteomes" id="UP000692954"/>
    </source>
</evidence>
<keyword evidence="2 8" id="KW-0723">Serine/threonine-protein kinase</keyword>
<evidence type="ECO:0000313" key="10">
    <source>
        <dbReference type="EMBL" id="CAD8106103.1"/>
    </source>
</evidence>
<feature type="domain" description="Protein kinase" evidence="9">
    <location>
        <begin position="18"/>
        <end position="287"/>
    </location>
</feature>
<evidence type="ECO:0000256" key="8">
    <source>
        <dbReference type="RuleBase" id="RU000304"/>
    </source>
</evidence>
<evidence type="ECO:0000256" key="5">
    <source>
        <dbReference type="ARBA" id="ARBA00022777"/>
    </source>
</evidence>
<name>A0A8S1PU19_9CILI</name>
<dbReference type="InterPro" id="IPR008271">
    <property type="entry name" value="Ser/Thr_kinase_AS"/>
</dbReference>
<gene>
    <name evidence="10" type="ORF">PSON_ATCC_30995.1.T0860028</name>
</gene>
<dbReference type="Pfam" id="PF00069">
    <property type="entry name" value="Pkinase"/>
    <property type="match status" value="1"/>
</dbReference>
<dbReference type="InterPro" id="IPR017441">
    <property type="entry name" value="Protein_kinase_ATP_BS"/>
</dbReference>
<accession>A0A8S1PU19</accession>
<dbReference type="FunFam" id="1.10.510.10:FF:000833">
    <property type="entry name" value="AGC family protein kinase"/>
    <property type="match status" value="1"/>
</dbReference>
<dbReference type="Proteomes" id="UP000692954">
    <property type="component" value="Unassembled WGS sequence"/>
</dbReference>